<keyword evidence="2" id="KW-1185">Reference proteome</keyword>
<evidence type="ECO:0000313" key="2">
    <source>
        <dbReference type="Proteomes" id="UP001064489"/>
    </source>
</evidence>
<dbReference type="AlphaFoldDB" id="A0AAD5JXX1"/>
<reference evidence="1" key="1">
    <citation type="journal article" date="2022" name="Plant J.">
        <title>Strategies of tolerance reflected in two North American maple genomes.</title>
        <authorList>
            <person name="McEvoy S.L."/>
            <person name="Sezen U.U."/>
            <person name="Trouern-Trend A."/>
            <person name="McMahon S.M."/>
            <person name="Schaberg P.G."/>
            <person name="Yang J."/>
            <person name="Wegrzyn J.L."/>
            <person name="Swenson N.G."/>
        </authorList>
    </citation>
    <scope>NUCLEOTIDE SEQUENCE</scope>
    <source>
        <strain evidence="1">91603</strain>
    </source>
</reference>
<dbReference type="EMBL" id="JAJSOW010000001">
    <property type="protein sequence ID" value="KAI9201542.1"/>
    <property type="molecule type" value="Genomic_DNA"/>
</dbReference>
<accession>A0AAD5JXX1</accession>
<proteinExistence type="predicted"/>
<protein>
    <submittedName>
        <fullName evidence="1">Uncharacterized protein</fullName>
    </submittedName>
</protein>
<dbReference type="Proteomes" id="UP001064489">
    <property type="component" value="Chromosome 9"/>
</dbReference>
<sequence>MRTSLTSVRGVVVQFQIVCKSHASELSIKRLKSYELDSTQDISLQCHIWTLHVGLVGALSFQHFGDCVDVVRLLQWITICNRLLQKAFNMKFHGLHRLELLQIDAASKLDFGRRAYAAEQQRMKNIIPNK</sequence>
<evidence type="ECO:0000313" key="1">
    <source>
        <dbReference type="EMBL" id="KAI9201542.1"/>
    </source>
</evidence>
<comment type="caution">
    <text evidence="1">The sequence shown here is derived from an EMBL/GenBank/DDBJ whole genome shotgun (WGS) entry which is preliminary data.</text>
</comment>
<organism evidence="1 2">
    <name type="scientific">Acer negundo</name>
    <name type="common">Box elder</name>
    <dbReference type="NCBI Taxonomy" id="4023"/>
    <lineage>
        <taxon>Eukaryota</taxon>
        <taxon>Viridiplantae</taxon>
        <taxon>Streptophyta</taxon>
        <taxon>Embryophyta</taxon>
        <taxon>Tracheophyta</taxon>
        <taxon>Spermatophyta</taxon>
        <taxon>Magnoliopsida</taxon>
        <taxon>eudicotyledons</taxon>
        <taxon>Gunneridae</taxon>
        <taxon>Pentapetalae</taxon>
        <taxon>rosids</taxon>
        <taxon>malvids</taxon>
        <taxon>Sapindales</taxon>
        <taxon>Sapindaceae</taxon>
        <taxon>Hippocastanoideae</taxon>
        <taxon>Acereae</taxon>
        <taxon>Acer</taxon>
    </lineage>
</organism>
<reference evidence="1" key="2">
    <citation type="submission" date="2023-02" db="EMBL/GenBank/DDBJ databases">
        <authorList>
            <person name="Swenson N.G."/>
            <person name="Wegrzyn J.L."/>
            <person name="Mcevoy S.L."/>
        </authorList>
    </citation>
    <scope>NUCLEOTIDE SEQUENCE</scope>
    <source>
        <strain evidence="1">91603</strain>
        <tissue evidence="1">Leaf</tissue>
    </source>
</reference>
<gene>
    <name evidence="1" type="ORF">LWI28_025076</name>
</gene>
<name>A0AAD5JXX1_ACENE</name>